<dbReference type="PANTHER" id="PTHR30053">
    <property type="entry name" value="ELONGATION FACTOR P"/>
    <property type="match status" value="1"/>
</dbReference>
<dbReference type="NCBIfam" id="NF001810">
    <property type="entry name" value="PRK00529.1"/>
    <property type="match status" value="1"/>
</dbReference>
<dbReference type="SMART" id="SM00841">
    <property type="entry name" value="Elong-fact-P_C"/>
    <property type="match status" value="1"/>
</dbReference>
<dbReference type="SUPFAM" id="SSF50249">
    <property type="entry name" value="Nucleic acid-binding proteins"/>
    <property type="match status" value="2"/>
</dbReference>
<dbReference type="Proteomes" id="UP000008922">
    <property type="component" value="Chromosome"/>
</dbReference>
<dbReference type="NCBIfam" id="TIGR00038">
    <property type="entry name" value="efp"/>
    <property type="match status" value="1"/>
</dbReference>
<dbReference type="InterPro" id="IPR001059">
    <property type="entry name" value="Transl_elong_P/YeiP_cen"/>
</dbReference>
<evidence type="ECO:0000256" key="4">
    <source>
        <dbReference type="ARBA" id="ARBA00022490"/>
    </source>
</evidence>
<keyword evidence="4 8" id="KW-0963">Cytoplasm</keyword>
<dbReference type="UniPathway" id="UPA00345"/>
<evidence type="ECO:0000259" key="11">
    <source>
        <dbReference type="SMART" id="SM00841"/>
    </source>
</evidence>
<keyword evidence="6 8" id="KW-0648">Protein biosynthesis</keyword>
<dbReference type="KEGG" id="atm:ANT_20860"/>
<comment type="subcellular location">
    <subcellularLocation>
        <location evidence="1 8">Cytoplasm</location>
    </subcellularLocation>
</comment>
<dbReference type="SUPFAM" id="SSF50104">
    <property type="entry name" value="Translation proteins SH3-like domain"/>
    <property type="match status" value="1"/>
</dbReference>
<evidence type="ECO:0000259" key="12">
    <source>
        <dbReference type="SMART" id="SM01185"/>
    </source>
</evidence>
<dbReference type="InterPro" id="IPR013185">
    <property type="entry name" value="Transl_elong_KOW-like"/>
</dbReference>
<evidence type="ECO:0000256" key="10">
    <source>
        <dbReference type="RuleBase" id="RU004389"/>
    </source>
</evidence>
<protein>
    <recommendedName>
        <fullName evidence="8 9">Elongation factor P</fullName>
        <shortName evidence="8">EF-P</shortName>
    </recommendedName>
</protein>
<dbReference type="FunFam" id="2.40.50.140:FF:000009">
    <property type="entry name" value="Elongation factor P"/>
    <property type="match status" value="1"/>
</dbReference>
<dbReference type="HOGENOM" id="CLU_074944_0_1_0"/>
<dbReference type="CDD" id="cd04470">
    <property type="entry name" value="S1_EF-P_repeat_1"/>
    <property type="match status" value="1"/>
</dbReference>
<dbReference type="PANTHER" id="PTHR30053:SF12">
    <property type="entry name" value="ELONGATION FACTOR P (EF-P) FAMILY PROTEIN"/>
    <property type="match status" value="1"/>
</dbReference>
<keyword evidence="14" id="KW-1185">Reference proteome</keyword>
<dbReference type="STRING" id="926569.ANT_20860"/>
<dbReference type="InterPro" id="IPR015365">
    <property type="entry name" value="Elong-fact-P_C"/>
</dbReference>
<dbReference type="FunFam" id="2.30.30.30:FF:000003">
    <property type="entry name" value="Elongation factor P"/>
    <property type="match status" value="1"/>
</dbReference>
<dbReference type="InterPro" id="IPR008991">
    <property type="entry name" value="Translation_prot_SH3-like_sf"/>
</dbReference>
<dbReference type="CDD" id="cd05794">
    <property type="entry name" value="S1_EF-P_repeat_2"/>
    <property type="match status" value="1"/>
</dbReference>
<evidence type="ECO:0000256" key="7">
    <source>
        <dbReference type="ARBA" id="ARBA00025469"/>
    </source>
</evidence>
<dbReference type="InterPro" id="IPR020599">
    <property type="entry name" value="Transl_elong_fac_P/YeiP"/>
</dbReference>
<accession>E8MXN1</accession>
<evidence type="ECO:0000313" key="14">
    <source>
        <dbReference type="Proteomes" id="UP000008922"/>
    </source>
</evidence>
<gene>
    <name evidence="8 13" type="primary">efp</name>
    <name evidence="13" type="ordered locus">ANT_20860</name>
</gene>
<proteinExistence type="inferred from homology"/>
<dbReference type="InParanoid" id="E8MXN1"/>
<dbReference type="Gene3D" id="2.30.30.30">
    <property type="match status" value="1"/>
</dbReference>
<dbReference type="OrthoDB" id="9801844at2"/>
<evidence type="ECO:0000256" key="8">
    <source>
        <dbReference type="HAMAP-Rule" id="MF_00141"/>
    </source>
</evidence>
<reference evidence="13 14" key="1">
    <citation type="submission" date="2010-12" db="EMBL/GenBank/DDBJ databases">
        <title>Whole genome sequence of Anaerolinea thermophila UNI-1.</title>
        <authorList>
            <person name="Narita-Yamada S."/>
            <person name="Kishi E."/>
            <person name="Watanabe Y."/>
            <person name="Takasaki K."/>
            <person name="Ankai A."/>
            <person name="Oguchi A."/>
            <person name="Fukui S."/>
            <person name="Takahashi M."/>
            <person name="Yashiro I."/>
            <person name="Hosoyama A."/>
            <person name="Sekiguchi Y."/>
            <person name="Hanada S."/>
            <person name="Fujita N."/>
        </authorList>
    </citation>
    <scope>NUCLEOTIDE SEQUENCE [LARGE SCALE GENOMIC DNA]</scope>
    <source>
        <strain evidence="14">DSM 14523 / JCM 11388 / NBRC 100420 / UNI-1</strain>
    </source>
</reference>
<organism evidence="13 14">
    <name type="scientific">Anaerolinea thermophila (strain DSM 14523 / JCM 11388 / NBRC 100420 / UNI-1)</name>
    <dbReference type="NCBI Taxonomy" id="926569"/>
    <lineage>
        <taxon>Bacteria</taxon>
        <taxon>Bacillati</taxon>
        <taxon>Chloroflexota</taxon>
        <taxon>Anaerolineae</taxon>
        <taxon>Anaerolineales</taxon>
        <taxon>Anaerolineaceae</taxon>
        <taxon>Anaerolinea</taxon>
    </lineage>
</organism>
<evidence type="ECO:0000256" key="9">
    <source>
        <dbReference type="NCBIfam" id="TIGR00038"/>
    </source>
</evidence>
<dbReference type="FunCoup" id="E8MXN1">
    <property type="interactions" value="415"/>
</dbReference>
<keyword evidence="5 8" id="KW-0251">Elongation factor</keyword>
<dbReference type="GO" id="GO:0003746">
    <property type="term" value="F:translation elongation factor activity"/>
    <property type="evidence" value="ECO:0007669"/>
    <property type="project" value="UniProtKB-UniRule"/>
</dbReference>
<evidence type="ECO:0000313" key="13">
    <source>
        <dbReference type="EMBL" id="BAJ64112.1"/>
    </source>
</evidence>
<dbReference type="Gene3D" id="2.40.50.140">
    <property type="entry name" value="Nucleic acid-binding proteins"/>
    <property type="match status" value="2"/>
</dbReference>
<dbReference type="EMBL" id="AP012029">
    <property type="protein sequence ID" value="BAJ64112.1"/>
    <property type="molecule type" value="Genomic_DNA"/>
</dbReference>
<evidence type="ECO:0000256" key="6">
    <source>
        <dbReference type="ARBA" id="ARBA00022917"/>
    </source>
</evidence>
<dbReference type="GO" id="GO:0005829">
    <property type="term" value="C:cytosol"/>
    <property type="evidence" value="ECO:0007669"/>
    <property type="project" value="UniProtKB-ARBA"/>
</dbReference>
<dbReference type="Pfam" id="PF08207">
    <property type="entry name" value="EFP_N"/>
    <property type="match status" value="1"/>
</dbReference>
<dbReference type="PIRSF" id="PIRSF005901">
    <property type="entry name" value="EF-P"/>
    <property type="match status" value="1"/>
</dbReference>
<sequence>MIDVNDLRKGVIFELDGQLMRVLEYSHHKPGRGNAVIRIKARNLKTGATIEKTFTSGDRVQDIRLDYHTVQYLYSDENFFYFMDVETFDQVPVSKELVEEYAGFLKENMEVKLTLYQGQPLDIELPTTVDLKVVYAEPAVRGDTATGVTKKVRVETGAEIETPIFVNEGDTIRVDTRTGTYVTRV</sequence>
<dbReference type="Pfam" id="PF01132">
    <property type="entry name" value="EFP"/>
    <property type="match status" value="1"/>
</dbReference>
<feature type="domain" description="Translation elongation factor P/YeiP central" evidence="12">
    <location>
        <begin position="67"/>
        <end position="121"/>
    </location>
</feature>
<evidence type="ECO:0000256" key="1">
    <source>
        <dbReference type="ARBA" id="ARBA00004496"/>
    </source>
</evidence>
<comment type="similarity">
    <text evidence="3 8 10">Belongs to the elongation factor P family.</text>
</comment>
<comment type="function">
    <text evidence="7 8">Involved in peptide bond synthesis. Stimulates efficient translation and peptide-bond synthesis on native or reconstituted 70S ribosomes in vitro. Probably functions indirectly by altering the affinity of the ribosome for aminoacyl-tRNA, thus increasing their reactivity as acceptors for peptidyl transferase.</text>
</comment>
<feature type="domain" description="Elongation factor P C-terminal" evidence="11">
    <location>
        <begin position="129"/>
        <end position="184"/>
    </location>
</feature>
<dbReference type="AlphaFoldDB" id="E8MXN1"/>
<dbReference type="InterPro" id="IPR012340">
    <property type="entry name" value="NA-bd_OB-fold"/>
</dbReference>
<evidence type="ECO:0000256" key="5">
    <source>
        <dbReference type="ARBA" id="ARBA00022768"/>
    </source>
</evidence>
<name>E8MXN1_ANATU</name>
<dbReference type="HAMAP" id="MF_00141">
    <property type="entry name" value="EF_P"/>
    <property type="match status" value="1"/>
</dbReference>
<dbReference type="FunFam" id="2.40.50.140:FF:000004">
    <property type="entry name" value="Elongation factor P"/>
    <property type="match status" value="1"/>
</dbReference>
<evidence type="ECO:0000256" key="2">
    <source>
        <dbReference type="ARBA" id="ARBA00004815"/>
    </source>
</evidence>
<evidence type="ECO:0000256" key="3">
    <source>
        <dbReference type="ARBA" id="ARBA00009479"/>
    </source>
</evidence>
<dbReference type="InterPro" id="IPR011768">
    <property type="entry name" value="Transl_elongation_fac_P"/>
</dbReference>
<dbReference type="SMART" id="SM01185">
    <property type="entry name" value="EFP"/>
    <property type="match status" value="1"/>
</dbReference>
<dbReference type="eggNOG" id="COG0231">
    <property type="taxonomic scope" value="Bacteria"/>
</dbReference>
<dbReference type="GO" id="GO:0043043">
    <property type="term" value="P:peptide biosynthetic process"/>
    <property type="evidence" value="ECO:0007669"/>
    <property type="project" value="InterPro"/>
</dbReference>
<dbReference type="InterPro" id="IPR014722">
    <property type="entry name" value="Rib_uL2_dom2"/>
</dbReference>
<dbReference type="RefSeq" id="WP_013560482.1">
    <property type="nucleotide sequence ID" value="NC_014960.1"/>
</dbReference>
<dbReference type="Pfam" id="PF09285">
    <property type="entry name" value="Elong-fact-P_C"/>
    <property type="match status" value="1"/>
</dbReference>
<comment type="pathway">
    <text evidence="2 8">Protein biosynthesis; polypeptide chain elongation.</text>
</comment>